<keyword evidence="3" id="KW-1185">Reference proteome</keyword>
<evidence type="ECO:0000313" key="2">
    <source>
        <dbReference type="EMBL" id="RSH83768.1"/>
    </source>
</evidence>
<proteinExistence type="predicted"/>
<comment type="caution">
    <text evidence="2">The sequence shown here is derived from an EMBL/GenBank/DDBJ whole genome shotgun (WGS) entry which is preliminary data.</text>
</comment>
<reference evidence="2 3" key="1">
    <citation type="submission" date="2018-11" db="EMBL/GenBank/DDBJ databases">
        <title>Genome sequence of Saitozyma podzolica DSM 27192.</title>
        <authorList>
            <person name="Aliyu H."/>
            <person name="Gorte O."/>
            <person name="Ochsenreither K."/>
        </authorList>
    </citation>
    <scope>NUCLEOTIDE SEQUENCE [LARGE SCALE GENOMIC DNA]</scope>
    <source>
        <strain evidence="2 3">DSM 27192</strain>
    </source>
</reference>
<dbReference type="AlphaFoldDB" id="A0A427XY03"/>
<feature type="region of interest" description="Disordered" evidence="1">
    <location>
        <begin position="1"/>
        <end position="30"/>
    </location>
</feature>
<name>A0A427XY03_9TREE</name>
<evidence type="ECO:0000313" key="3">
    <source>
        <dbReference type="Proteomes" id="UP000279259"/>
    </source>
</evidence>
<dbReference type="Proteomes" id="UP000279259">
    <property type="component" value="Unassembled WGS sequence"/>
</dbReference>
<gene>
    <name evidence="2" type="ORF">EHS25_005383</name>
</gene>
<dbReference type="OrthoDB" id="10286424at2759"/>
<evidence type="ECO:0000256" key="1">
    <source>
        <dbReference type="SAM" id="MobiDB-lite"/>
    </source>
</evidence>
<accession>A0A427XY03</accession>
<organism evidence="2 3">
    <name type="scientific">Saitozyma podzolica</name>
    <dbReference type="NCBI Taxonomy" id="1890683"/>
    <lineage>
        <taxon>Eukaryota</taxon>
        <taxon>Fungi</taxon>
        <taxon>Dikarya</taxon>
        <taxon>Basidiomycota</taxon>
        <taxon>Agaricomycotina</taxon>
        <taxon>Tremellomycetes</taxon>
        <taxon>Tremellales</taxon>
        <taxon>Trimorphomycetaceae</taxon>
        <taxon>Saitozyma</taxon>
    </lineage>
</organism>
<dbReference type="EMBL" id="RSCD01000023">
    <property type="protein sequence ID" value="RSH83768.1"/>
    <property type="molecule type" value="Genomic_DNA"/>
</dbReference>
<sequence length="444" mass="49276">MPRRRNVGTRAKASSGPQPSELTDPEPVPPCTVAPFPRDSARCVWALEGFRQRMFSCLSRADQVRAMTISKESYPQAVRARFHELDVWIYEDELPTITHPDRMWIFRQSVRHLNCSNFPLDLPDGSTLSRLLCTFPNVSQIVDDDGRICVLQGQGGRYTGVEVSEQCMVNSDCVTGATGHLVAPRWVPVDWEVTWSLSVMVQFKNSNRKLHKKLEHACQNRQGVWGHRIQTLSVNGLPRTAFTALFRALLQGPKSAPDTLAIFIDGYSYQDVQALGSITSGHVRTEGIIAPRDPDSTMVPELLDELDCSTFSGVEQFILVMGEQSFGPSHGFNLSDGSITATSALSQLHLRSFTLQVDSRLGSPPVYAQGQGTRPVFIPSKLARSLLAIGGPACLYAIAPGPRQHGDERLNHFYEDLTTFVRAEMAHFIEEQARRAGPGWWKSG</sequence>
<protein>
    <submittedName>
        <fullName evidence="2">Uncharacterized protein</fullName>
    </submittedName>
</protein>